<comment type="caution">
    <text evidence="1">The sequence shown here is derived from an EMBL/GenBank/DDBJ whole genome shotgun (WGS) entry which is preliminary data.</text>
</comment>
<accession>A0AAV1ZUL6</accession>
<feature type="non-terminal residue" evidence="1">
    <location>
        <position position="42"/>
    </location>
</feature>
<dbReference type="Proteomes" id="UP001497382">
    <property type="component" value="Unassembled WGS sequence"/>
</dbReference>
<evidence type="ECO:0000313" key="2">
    <source>
        <dbReference type="Proteomes" id="UP001497382"/>
    </source>
</evidence>
<dbReference type="AlphaFoldDB" id="A0AAV1ZUL6"/>
<reference evidence="1 2" key="1">
    <citation type="submission" date="2024-04" db="EMBL/GenBank/DDBJ databases">
        <authorList>
            <person name="Rising A."/>
            <person name="Reimegard J."/>
            <person name="Sonavane S."/>
            <person name="Akerstrom W."/>
            <person name="Nylinder S."/>
            <person name="Hedman E."/>
            <person name="Kallberg Y."/>
        </authorList>
    </citation>
    <scope>NUCLEOTIDE SEQUENCE [LARGE SCALE GENOMIC DNA]</scope>
</reference>
<dbReference type="EMBL" id="CAXIEN010000073">
    <property type="protein sequence ID" value="CAL1274091.1"/>
    <property type="molecule type" value="Genomic_DNA"/>
</dbReference>
<protein>
    <submittedName>
        <fullName evidence="1">Uncharacterized protein</fullName>
    </submittedName>
</protein>
<sequence>MENSNPPFKKKSKNLFLGGRNLISTLNTKFIDNVTVFSVRMQ</sequence>
<name>A0AAV1ZUL6_9ARAC</name>
<keyword evidence="2" id="KW-1185">Reference proteome</keyword>
<gene>
    <name evidence="1" type="ORF">LARSCL_LOCUS7279</name>
</gene>
<evidence type="ECO:0000313" key="1">
    <source>
        <dbReference type="EMBL" id="CAL1274091.1"/>
    </source>
</evidence>
<proteinExistence type="predicted"/>
<organism evidence="1 2">
    <name type="scientific">Larinioides sclopetarius</name>
    <dbReference type="NCBI Taxonomy" id="280406"/>
    <lineage>
        <taxon>Eukaryota</taxon>
        <taxon>Metazoa</taxon>
        <taxon>Ecdysozoa</taxon>
        <taxon>Arthropoda</taxon>
        <taxon>Chelicerata</taxon>
        <taxon>Arachnida</taxon>
        <taxon>Araneae</taxon>
        <taxon>Araneomorphae</taxon>
        <taxon>Entelegynae</taxon>
        <taxon>Araneoidea</taxon>
        <taxon>Araneidae</taxon>
        <taxon>Larinioides</taxon>
    </lineage>
</organism>